<organism evidence="3">
    <name type="scientific">Drosophila grimshawi</name>
    <name type="common">Hawaiian fruit fly</name>
    <name type="synonym">Idiomyia grimshawi</name>
    <dbReference type="NCBI Taxonomy" id="7222"/>
    <lineage>
        <taxon>Eukaryota</taxon>
        <taxon>Metazoa</taxon>
        <taxon>Ecdysozoa</taxon>
        <taxon>Arthropoda</taxon>
        <taxon>Hexapoda</taxon>
        <taxon>Insecta</taxon>
        <taxon>Pterygota</taxon>
        <taxon>Neoptera</taxon>
        <taxon>Endopterygota</taxon>
        <taxon>Diptera</taxon>
        <taxon>Brachycera</taxon>
        <taxon>Muscomorpha</taxon>
        <taxon>Ephydroidea</taxon>
        <taxon>Drosophilidae</taxon>
        <taxon>Drosophila</taxon>
        <taxon>Hawaiian Drosophila</taxon>
    </lineage>
</organism>
<evidence type="ECO:0000256" key="1">
    <source>
        <dbReference type="SAM" id="MobiDB-lite"/>
    </source>
</evidence>
<feature type="region of interest" description="Disordered" evidence="1">
    <location>
        <begin position="1"/>
        <end position="23"/>
    </location>
</feature>
<dbReference type="OMA" id="ARRNNAF"/>
<protein>
    <submittedName>
        <fullName evidence="2">GH16498</fullName>
    </submittedName>
</protein>
<sequence length="94" mass="11136">MADSFSNWMPTHNLIATSNDNDDEQDRELLMENHPIVPRFSSFRDELNNLSQLRKLYRTMPDRGTGPLTDDEKLEIIRRNNENQEQDDQENDNE</sequence>
<dbReference type="InParanoid" id="B4J0K6"/>
<gene>
    <name evidence="2" type="primary">Dgri\GH16498</name>
    <name evidence="2" type="ORF">Dgri_GH16498</name>
</gene>
<evidence type="ECO:0000313" key="2">
    <source>
        <dbReference type="EMBL" id="EDV96842.1"/>
    </source>
</evidence>
<keyword evidence="3" id="KW-1185">Reference proteome</keyword>
<dbReference type="Proteomes" id="UP000001070">
    <property type="component" value="Unassembled WGS sequence"/>
</dbReference>
<dbReference type="eggNOG" id="ENOG502T9UN">
    <property type="taxonomic scope" value="Eukaryota"/>
</dbReference>
<proteinExistence type="predicted"/>
<feature type="compositionally biased region" description="Polar residues" evidence="1">
    <location>
        <begin position="1"/>
        <end position="19"/>
    </location>
</feature>
<feature type="region of interest" description="Disordered" evidence="1">
    <location>
        <begin position="58"/>
        <end position="94"/>
    </location>
</feature>
<dbReference type="PhylomeDB" id="B4J0K6"/>
<dbReference type="EMBL" id="CH916366">
    <property type="protein sequence ID" value="EDV96842.1"/>
    <property type="molecule type" value="Genomic_DNA"/>
</dbReference>
<dbReference type="HOGENOM" id="CLU_2280290_0_0_1"/>
<reference evidence="2 3" key="1">
    <citation type="journal article" date="2007" name="Nature">
        <title>Evolution of genes and genomes on the Drosophila phylogeny.</title>
        <authorList>
            <consortium name="Drosophila 12 Genomes Consortium"/>
            <person name="Clark A.G."/>
            <person name="Eisen M.B."/>
            <person name="Smith D.R."/>
            <person name="Bergman C.M."/>
            <person name="Oliver B."/>
            <person name="Markow T.A."/>
            <person name="Kaufman T.C."/>
            <person name="Kellis M."/>
            <person name="Gelbart W."/>
            <person name="Iyer V.N."/>
            <person name="Pollard D.A."/>
            <person name="Sackton T.B."/>
            <person name="Larracuente A.M."/>
            <person name="Singh N.D."/>
            <person name="Abad J.P."/>
            <person name="Abt D.N."/>
            <person name="Adryan B."/>
            <person name="Aguade M."/>
            <person name="Akashi H."/>
            <person name="Anderson W.W."/>
            <person name="Aquadro C.F."/>
            <person name="Ardell D.H."/>
            <person name="Arguello R."/>
            <person name="Artieri C.G."/>
            <person name="Barbash D.A."/>
            <person name="Barker D."/>
            <person name="Barsanti P."/>
            <person name="Batterham P."/>
            <person name="Batzoglou S."/>
            <person name="Begun D."/>
            <person name="Bhutkar A."/>
            <person name="Blanco E."/>
            <person name="Bosak S.A."/>
            <person name="Bradley R.K."/>
            <person name="Brand A.D."/>
            <person name="Brent M.R."/>
            <person name="Brooks A.N."/>
            <person name="Brown R.H."/>
            <person name="Butlin R.K."/>
            <person name="Caggese C."/>
            <person name="Calvi B.R."/>
            <person name="Bernardo de Carvalho A."/>
            <person name="Caspi A."/>
            <person name="Castrezana S."/>
            <person name="Celniker S.E."/>
            <person name="Chang J.L."/>
            <person name="Chapple C."/>
            <person name="Chatterji S."/>
            <person name="Chinwalla A."/>
            <person name="Civetta A."/>
            <person name="Clifton S.W."/>
            <person name="Comeron J.M."/>
            <person name="Costello J.C."/>
            <person name="Coyne J.A."/>
            <person name="Daub J."/>
            <person name="David R.G."/>
            <person name="Delcher A.L."/>
            <person name="Delehaunty K."/>
            <person name="Do C.B."/>
            <person name="Ebling H."/>
            <person name="Edwards K."/>
            <person name="Eickbush T."/>
            <person name="Evans J.D."/>
            <person name="Filipski A."/>
            <person name="Findeiss S."/>
            <person name="Freyhult E."/>
            <person name="Fulton L."/>
            <person name="Fulton R."/>
            <person name="Garcia A.C."/>
            <person name="Gardiner A."/>
            <person name="Garfield D.A."/>
            <person name="Garvin B.E."/>
            <person name="Gibson G."/>
            <person name="Gilbert D."/>
            <person name="Gnerre S."/>
            <person name="Godfrey J."/>
            <person name="Good R."/>
            <person name="Gotea V."/>
            <person name="Gravely B."/>
            <person name="Greenberg A.J."/>
            <person name="Griffiths-Jones S."/>
            <person name="Gross S."/>
            <person name="Guigo R."/>
            <person name="Gustafson E.A."/>
            <person name="Haerty W."/>
            <person name="Hahn M.W."/>
            <person name="Halligan D.L."/>
            <person name="Halpern A.L."/>
            <person name="Halter G.M."/>
            <person name="Han M.V."/>
            <person name="Heger A."/>
            <person name="Hillier L."/>
            <person name="Hinrichs A.S."/>
            <person name="Holmes I."/>
            <person name="Hoskins R.A."/>
            <person name="Hubisz M.J."/>
            <person name="Hultmark D."/>
            <person name="Huntley M.A."/>
            <person name="Jaffe D.B."/>
            <person name="Jagadeeshan S."/>
            <person name="Jeck W.R."/>
            <person name="Johnson J."/>
            <person name="Jones C.D."/>
            <person name="Jordan W.C."/>
            <person name="Karpen G.H."/>
            <person name="Kataoka E."/>
            <person name="Keightley P.D."/>
            <person name="Kheradpour P."/>
            <person name="Kirkness E.F."/>
            <person name="Koerich L.B."/>
            <person name="Kristiansen K."/>
            <person name="Kudrna D."/>
            <person name="Kulathinal R.J."/>
            <person name="Kumar S."/>
            <person name="Kwok R."/>
            <person name="Lander E."/>
            <person name="Langley C.H."/>
            <person name="Lapoint R."/>
            <person name="Lazzaro B.P."/>
            <person name="Lee S.J."/>
            <person name="Levesque L."/>
            <person name="Li R."/>
            <person name="Lin C.F."/>
            <person name="Lin M.F."/>
            <person name="Lindblad-Toh K."/>
            <person name="Llopart A."/>
            <person name="Long M."/>
            <person name="Low L."/>
            <person name="Lozovsky E."/>
            <person name="Lu J."/>
            <person name="Luo M."/>
            <person name="Machado C.A."/>
            <person name="Makalowski W."/>
            <person name="Marzo M."/>
            <person name="Matsuda M."/>
            <person name="Matzkin L."/>
            <person name="McAllister B."/>
            <person name="McBride C.S."/>
            <person name="McKernan B."/>
            <person name="McKernan K."/>
            <person name="Mendez-Lago M."/>
            <person name="Minx P."/>
            <person name="Mollenhauer M.U."/>
            <person name="Montooth K."/>
            <person name="Mount S.M."/>
            <person name="Mu X."/>
            <person name="Myers E."/>
            <person name="Negre B."/>
            <person name="Newfeld S."/>
            <person name="Nielsen R."/>
            <person name="Noor M.A."/>
            <person name="O'Grady P."/>
            <person name="Pachter L."/>
            <person name="Papaceit M."/>
            <person name="Parisi M.J."/>
            <person name="Parisi M."/>
            <person name="Parts L."/>
            <person name="Pedersen J.S."/>
            <person name="Pesole G."/>
            <person name="Phillippy A.M."/>
            <person name="Ponting C.P."/>
            <person name="Pop M."/>
            <person name="Porcelli D."/>
            <person name="Powell J.R."/>
            <person name="Prohaska S."/>
            <person name="Pruitt K."/>
            <person name="Puig M."/>
            <person name="Quesneville H."/>
            <person name="Ram K.R."/>
            <person name="Rand D."/>
            <person name="Rasmussen M.D."/>
            <person name="Reed L.K."/>
            <person name="Reenan R."/>
            <person name="Reily A."/>
            <person name="Remington K.A."/>
            <person name="Rieger T.T."/>
            <person name="Ritchie M.G."/>
            <person name="Robin C."/>
            <person name="Rogers Y.H."/>
            <person name="Rohde C."/>
            <person name="Rozas J."/>
            <person name="Rubenfield M.J."/>
            <person name="Ruiz A."/>
            <person name="Russo S."/>
            <person name="Salzberg S.L."/>
            <person name="Sanchez-Gracia A."/>
            <person name="Saranga D.J."/>
            <person name="Sato H."/>
            <person name="Schaeffer S.W."/>
            <person name="Schatz M.C."/>
            <person name="Schlenke T."/>
            <person name="Schwartz R."/>
            <person name="Segarra C."/>
            <person name="Singh R.S."/>
            <person name="Sirot L."/>
            <person name="Sirota M."/>
            <person name="Sisneros N.B."/>
            <person name="Smith C.D."/>
            <person name="Smith T.F."/>
            <person name="Spieth J."/>
            <person name="Stage D.E."/>
            <person name="Stark A."/>
            <person name="Stephan W."/>
            <person name="Strausberg R.L."/>
            <person name="Strempel S."/>
            <person name="Sturgill D."/>
            <person name="Sutton G."/>
            <person name="Sutton G.G."/>
            <person name="Tao W."/>
            <person name="Teichmann S."/>
            <person name="Tobari Y.N."/>
            <person name="Tomimura Y."/>
            <person name="Tsolas J.M."/>
            <person name="Valente V.L."/>
            <person name="Venter E."/>
            <person name="Venter J.C."/>
            <person name="Vicario S."/>
            <person name="Vieira F.G."/>
            <person name="Vilella A.J."/>
            <person name="Villasante A."/>
            <person name="Walenz B."/>
            <person name="Wang J."/>
            <person name="Wasserman M."/>
            <person name="Watts T."/>
            <person name="Wilson D."/>
            <person name="Wilson R.K."/>
            <person name="Wing R.A."/>
            <person name="Wolfner M.F."/>
            <person name="Wong A."/>
            <person name="Wong G.K."/>
            <person name="Wu C.I."/>
            <person name="Wu G."/>
            <person name="Yamamoto D."/>
            <person name="Yang H.P."/>
            <person name="Yang S.P."/>
            <person name="Yorke J.A."/>
            <person name="Yoshida K."/>
            <person name="Zdobnov E."/>
            <person name="Zhang P."/>
            <person name="Zhang Y."/>
            <person name="Zimin A.V."/>
            <person name="Baldwin J."/>
            <person name="Abdouelleil A."/>
            <person name="Abdulkadir J."/>
            <person name="Abebe A."/>
            <person name="Abera B."/>
            <person name="Abreu J."/>
            <person name="Acer S.C."/>
            <person name="Aftuck L."/>
            <person name="Alexander A."/>
            <person name="An P."/>
            <person name="Anderson E."/>
            <person name="Anderson S."/>
            <person name="Arachi H."/>
            <person name="Azer M."/>
            <person name="Bachantsang P."/>
            <person name="Barry A."/>
            <person name="Bayul T."/>
            <person name="Berlin A."/>
            <person name="Bessette D."/>
            <person name="Bloom T."/>
            <person name="Blye J."/>
            <person name="Boguslavskiy L."/>
            <person name="Bonnet C."/>
            <person name="Boukhgalter B."/>
            <person name="Bourzgui I."/>
            <person name="Brown A."/>
            <person name="Cahill P."/>
            <person name="Channer S."/>
            <person name="Cheshatsang Y."/>
            <person name="Chuda L."/>
            <person name="Citroen M."/>
            <person name="Collymore A."/>
            <person name="Cooke P."/>
            <person name="Costello M."/>
            <person name="D'Aco K."/>
            <person name="Daza R."/>
            <person name="De Haan G."/>
            <person name="DeGray S."/>
            <person name="DeMaso C."/>
            <person name="Dhargay N."/>
            <person name="Dooley K."/>
            <person name="Dooley E."/>
            <person name="Doricent M."/>
            <person name="Dorje P."/>
            <person name="Dorjee K."/>
            <person name="Dupes A."/>
            <person name="Elong R."/>
            <person name="Falk J."/>
            <person name="Farina A."/>
            <person name="Faro S."/>
            <person name="Ferguson D."/>
            <person name="Fisher S."/>
            <person name="Foley C.D."/>
            <person name="Franke A."/>
            <person name="Friedrich D."/>
            <person name="Gadbois L."/>
            <person name="Gearin G."/>
            <person name="Gearin C.R."/>
            <person name="Giannoukos G."/>
            <person name="Goode T."/>
            <person name="Graham J."/>
            <person name="Grandbois E."/>
            <person name="Grewal S."/>
            <person name="Gyaltsen K."/>
            <person name="Hafez N."/>
            <person name="Hagos B."/>
            <person name="Hall J."/>
            <person name="Henson C."/>
            <person name="Hollinger A."/>
            <person name="Honan T."/>
            <person name="Huard M.D."/>
            <person name="Hughes L."/>
            <person name="Hurhula B."/>
            <person name="Husby M.E."/>
            <person name="Kamat A."/>
            <person name="Kanga B."/>
            <person name="Kashin S."/>
            <person name="Khazanovich D."/>
            <person name="Kisner P."/>
            <person name="Lance K."/>
            <person name="Lara M."/>
            <person name="Lee W."/>
            <person name="Lennon N."/>
            <person name="Letendre F."/>
            <person name="LeVine R."/>
            <person name="Lipovsky A."/>
            <person name="Liu X."/>
            <person name="Liu J."/>
            <person name="Liu S."/>
            <person name="Lokyitsang T."/>
            <person name="Lokyitsang Y."/>
            <person name="Lubonja R."/>
            <person name="Lui A."/>
            <person name="MacDonald P."/>
            <person name="Magnisalis V."/>
            <person name="Maru K."/>
            <person name="Matthews C."/>
            <person name="McCusker W."/>
            <person name="McDonough S."/>
            <person name="Mehta T."/>
            <person name="Meldrim J."/>
            <person name="Meneus L."/>
            <person name="Mihai O."/>
            <person name="Mihalev A."/>
            <person name="Mihova T."/>
            <person name="Mittelman R."/>
            <person name="Mlenga V."/>
            <person name="Montmayeur A."/>
            <person name="Mulrain L."/>
            <person name="Navidi A."/>
            <person name="Naylor J."/>
            <person name="Negash T."/>
            <person name="Nguyen T."/>
            <person name="Nguyen N."/>
            <person name="Nicol R."/>
            <person name="Norbu C."/>
            <person name="Norbu N."/>
            <person name="Novod N."/>
            <person name="O'Neill B."/>
            <person name="Osman S."/>
            <person name="Markiewicz E."/>
            <person name="Oyono O.L."/>
            <person name="Patti C."/>
            <person name="Phunkhang P."/>
            <person name="Pierre F."/>
            <person name="Priest M."/>
            <person name="Raghuraman S."/>
            <person name="Rege F."/>
            <person name="Reyes R."/>
            <person name="Rise C."/>
            <person name="Rogov P."/>
            <person name="Ross K."/>
            <person name="Ryan E."/>
            <person name="Settipalli S."/>
            <person name="Shea T."/>
            <person name="Sherpa N."/>
            <person name="Shi L."/>
            <person name="Shih D."/>
            <person name="Sparrow T."/>
            <person name="Spaulding J."/>
            <person name="Stalker J."/>
            <person name="Stange-Thomann N."/>
            <person name="Stavropoulos S."/>
            <person name="Stone C."/>
            <person name="Strader C."/>
            <person name="Tesfaye S."/>
            <person name="Thomson T."/>
            <person name="Thoulutsang Y."/>
            <person name="Thoulutsang D."/>
            <person name="Topham K."/>
            <person name="Topping I."/>
            <person name="Tsamla T."/>
            <person name="Vassiliev H."/>
            <person name="Vo A."/>
            <person name="Wangchuk T."/>
            <person name="Wangdi T."/>
            <person name="Weiand M."/>
            <person name="Wilkinson J."/>
            <person name="Wilson A."/>
            <person name="Yadav S."/>
            <person name="Young G."/>
            <person name="Yu Q."/>
            <person name="Zembek L."/>
            <person name="Zhong D."/>
            <person name="Zimmer A."/>
            <person name="Zwirko Z."/>
            <person name="Jaffe D.B."/>
            <person name="Alvarez P."/>
            <person name="Brockman W."/>
            <person name="Butler J."/>
            <person name="Chin C."/>
            <person name="Gnerre S."/>
            <person name="Grabherr M."/>
            <person name="Kleber M."/>
            <person name="Mauceli E."/>
            <person name="MacCallum I."/>
        </authorList>
    </citation>
    <scope>NUCLEOTIDE SEQUENCE [LARGE SCALE GENOMIC DNA]</scope>
    <source>
        <strain evidence="3">Tucson 15287-2541.00</strain>
    </source>
</reference>
<name>B4J0K6_DROGR</name>
<feature type="compositionally biased region" description="Acidic residues" evidence="1">
    <location>
        <begin position="84"/>
        <end position="94"/>
    </location>
</feature>
<feature type="compositionally biased region" description="Basic and acidic residues" evidence="1">
    <location>
        <begin position="70"/>
        <end position="82"/>
    </location>
</feature>
<dbReference type="AlphaFoldDB" id="B4J0K6"/>
<evidence type="ECO:0000313" key="3">
    <source>
        <dbReference type="Proteomes" id="UP000001070"/>
    </source>
</evidence>
<accession>B4J0K6</accession>